<comment type="caution">
    <text evidence="1">The sequence shown here is derived from an EMBL/GenBank/DDBJ whole genome shotgun (WGS) entry which is preliminary data.</text>
</comment>
<keyword evidence="2" id="KW-1185">Reference proteome</keyword>
<gene>
    <name evidence="1" type="ORF">AYI69_g11120</name>
</gene>
<organism evidence="1 2">
    <name type="scientific">Smittium culicis</name>
    <dbReference type="NCBI Taxonomy" id="133412"/>
    <lineage>
        <taxon>Eukaryota</taxon>
        <taxon>Fungi</taxon>
        <taxon>Fungi incertae sedis</taxon>
        <taxon>Zoopagomycota</taxon>
        <taxon>Kickxellomycotina</taxon>
        <taxon>Harpellomycetes</taxon>
        <taxon>Harpellales</taxon>
        <taxon>Legeriomycetaceae</taxon>
        <taxon>Smittium</taxon>
    </lineage>
</organism>
<dbReference type="OrthoDB" id="5599163at2759"/>
<evidence type="ECO:0000313" key="2">
    <source>
        <dbReference type="Proteomes" id="UP000187429"/>
    </source>
</evidence>
<protein>
    <submittedName>
        <fullName evidence="1">Uncharacterized protein</fullName>
    </submittedName>
</protein>
<sequence>MENYENSIRDGYSIRLVREFEDLINGISEIVYETNVITRYKSVTEKIKPVAIKNENFESPGLNIEKHRYFRKNEEVIRDKILSIKIGDENLNSTEKEYFQSCLLKNSRAFAFDSKEMGLLNISIESPVTVETINHIPWMHKQTYKWSLF</sequence>
<accession>A0A1R1X130</accession>
<dbReference type="Proteomes" id="UP000187429">
    <property type="component" value="Unassembled WGS sequence"/>
</dbReference>
<dbReference type="AlphaFoldDB" id="A0A1R1X130"/>
<name>A0A1R1X130_9FUNG</name>
<proteinExistence type="predicted"/>
<reference evidence="2" key="1">
    <citation type="submission" date="2017-01" db="EMBL/GenBank/DDBJ databases">
        <authorList>
            <person name="Wang Y."/>
            <person name="White M."/>
            <person name="Kvist S."/>
            <person name="Moncalvo J.-M."/>
        </authorList>
    </citation>
    <scope>NUCLEOTIDE SEQUENCE [LARGE SCALE GENOMIC DNA]</scope>
    <source>
        <strain evidence="2">ID-206-W2</strain>
    </source>
</reference>
<dbReference type="EMBL" id="LSSM01007427">
    <property type="protein sequence ID" value="OMJ08314.1"/>
    <property type="molecule type" value="Genomic_DNA"/>
</dbReference>
<evidence type="ECO:0000313" key="1">
    <source>
        <dbReference type="EMBL" id="OMJ08314.1"/>
    </source>
</evidence>